<proteinExistence type="predicted"/>
<organism evidence="1 2">
    <name type="scientific">Thermodesulfobium narugense DSM 14796</name>
    <dbReference type="NCBI Taxonomy" id="747365"/>
    <lineage>
        <taxon>Bacteria</taxon>
        <taxon>Pseudomonadati</taxon>
        <taxon>Thermodesulfobiota</taxon>
        <taxon>Thermodesulfobiia</taxon>
        <taxon>Thermodesulfobiales</taxon>
        <taxon>Thermodesulfobiaceae</taxon>
        <taxon>Thermodesulfobium</taxon>
    </lineage>
</organism>
<dbReference type="EMBL" id="CP002690">
    <property type="protein sequence ID" value="AEE15093.1"/>
    <property type="molecule type" value="Genomic_DNA"/>
</dbReference>
<dbReference type="STRING" id="747365.Thena_1481"/>
<sequence>MKIRVTNEAKKFIQARTKGTAYIIISAPIKYCGA</sequence>
<reference evidence="1 2" key="1">
    <citation type="submission" date="2011-04" db="EMBL/GenBank/DDBJ databases">
        <title>The complete genome of Thermodesulfobium narugense DSM 14796.</title>
        <authorList>
            <consortium name="US DOE Joint Genome Institute (JGI-PGF)"/>
            <person name="Lucas S."/>
            <person name="Han J."/>
            <person name="Lapidus A."/>
            <person name="Bruce D."/>
            <person name="Goodwin L."/>
            <person name="Pitluck S."/>
            <person name="Peters L."/>
            <person name="Kyrpides N."/>
            <person name="Mavromatis K."/>
            <person name="Pagani I."/>
            <person name="Ivanova N."/>
            <person name="Ovchinnikova G."/>
            <person name="Zhang X."/>
            <person name="Saunders L."/>
            <person name="Detter J.C."/>
            <person name="Tapia R."/>
            <person name="Han C."/>
            <person name="Land M."/>
            <person name="Hauser L."/>
            <person name="Markowitz V."/>
            <person name="Cheng J.-F."/>
            <person name="Hugenholtz P."/>
            <person name="Woyke T."/>
            <person name="Wu D."/>
            <person name="Spring S."/>
            <person name="Schroeder M."/>
            <person name="Brambilla E."/>
            <person name="Klenk H.-P."/>
            <person name="Eisen J.A."/>
        </authorList>
    </citation>
    <scope>NUCLEOTIDE SEQUENCE [LARGE SCALE GENOMIC DNA]</scope>
    <source>
        <strain evidence="1 2">DSM 14796</strain>
    </source>
</reference>
<dbReference type="KEGG" id="tnr:Thena_1481"/>
<dbReference type="AlphaFoldDB" id="M1E8C0"/>
<name>M1E8C0_9BACT</name>
<evidence type="ECO:0000313" key="1">
    <source>
        <dbReference type="EMBL" id="AEE15093.1"/>
    </source>
</evidence>
<accession>M1E8C0</accession>
<keyword evidence="2" id="KW-1185">Reference proteome</keyword>
<gene>
    <name evidence="1" type="ORF">Thena_1481</name>
</gene>
<dbReference type="HOGENOM" id="CLU_3376552_0_0_9"/>
<dbReference type="Proteomes" id="UP000011765">
    <property type="component" value="Chromosome"/>
</dbReference>
<evidence type="ECO:0000313" key="2">
    <source>
        <dbReference type="Proteomes" id="UP000011765"/>
    </source>
</evidence>
<protein>
    <submittedName>
        <fullName evidence="1">Uncharacterized protein</fullName>
    </submittedName>
</protein>